<keyword evidence="2" id="KW-1185">Reference proteome</keyword>
<protein>
    <submittedName>
        <fullName evidence="1">Uncharacterized protein</fullName>
    </submittedName>
</protein>
<comment type="caution">
    <text evidence="1">The sequence shown here is derived from an EMBL/GenBank/DDBJ whole genome shotgun (WGS) entry which is preliminary data.</text>
</comment>
<name>A0A4U5MVN3_STECR</name>
<dbReference type="Proteomes" id="UP000298663">
    <property type="component" value="Unassembled WGS sequence"/>
</dbReference>
<sequence>MFLQPLRTFMNRDFCTARFVAGLDASTKKLLRNVIIKINVKDLFFETPPKIKNSGQNSEKNVKTSNM</sequence>
<proteinExistence type="predicted"/>
<reference evidence="1 2" key="1">
    <citation type="journal article" date="2015" name="Genome Biol.">
        <title>Comparative genomics of Steinernema reveals deeply conserved gene regulatory networks.</title>
        <authorList>
            <person name="Dillman A.R."/>
            <person name="Macchietto M."/>
            <person name="Porter C.F."/>
            <person name="Rogers A."/>
            <person name="Williams B."/>
            <person name="Antoshechkin I."/>
            <person name="Lee M.M."/>
            <person name="Goodwin Z."/>
            <person name="Lu X."/>
            <person name="Lewis E.E."/>
            <person name="Goodrich-Blair H."/>
            <person name="Stock S.P."/>
            <person name="Adams B.J."/>
            <person name="Sternberg P.W."/>
            <person name="Mortazavi A."/>
        </authorList>
    </citation>
    <scope>NUCLEOTIDE SEQUENCE [LARGE SCALE GENOMIC DNA]</scope>
    <source>
        <strain evidence="1 2">ALL</strain>
    </source>
</reference>
<dbReference type="AlphaFoldDB" id="A0A4U5MVN3"/>
<dbReference type="EMBL" id="AZBU02000006">
    <property type="protein sequence ID" value="TKR73613.1"/>
    <property type="molecule type" value="Genomic_DNA"/>
</dbReference>
<accession>A0A4U5MVN3</accession>
<evidence type="ECO:0000313" key="1">
    <source>
        <dbReference type="EMBL" id="TKR73613.1"/>
    </source>
</evidence>
<gene>
    <name evidence="1" type="ORF">L596_020906</name>
</gene>
<evidence type="ECO:0000313" key="2">
    <source>
        <dbReference type="Proteomes" id="UP000298663"/>
    </source>
</evidence>
<reference evidence="1 2" key="2">
    <citation type="journal article" date="2019" name="G3 (Bethesda)">
        <title>Hybrid Assembly of the Genome of the Entomopathogenic Nematode Steinernema carpocapsae Identifies the X-Chromosome.</title>
        <authorList>
            <person name="Serra L."/>
            <person name="Macchietto M."/>
            <person name="Macias-Munoz A."/>
            <person name="McGill C.J."/>
            <person name="Rodriguez I.M."/>
            <person name="Rodriguez B."/>
            <person name="Murad R."/>
            <person name="Mortazavi A."/>
        </authorList>
    </citation>
    <scope>NUCLEOTIDE SEQUENCE [LARGE SCALE GENOMIC DNA]</scope>
    <source>
        <strain evidence="1 2">ALL</strain>
    </source>
</reference>
<organism evidence="1 2">
    <name type="scientific">Steinernema carpocapsae</name>
    <name type="common">Entomopathogenic nematode</name>
    <dbReference type="NCBI Taxonomy" id="34508"/>
    <lineage>
        <taxon>Eukaryota</taxon>
        <taxon>Metazoa</taxon>
        <taxon>Ecdysozoa</taxon>
        <taxon>Nematoda</taxon>
        <taxon>Chromadorea</taxon>
        <taxon>Rhabditida</taxon>
        <taxon>Tylenchina</taxon>
        <taxon>Panagrolaimomorpha</taxon>
        <taxon>Strongyloidoidea</taxon>
        <taxon>Steinernematidae</taxon>
        <taxon>Steinernema</taxon>
    </lineage>
</organism>